<keyword evidence="1" id="KW-0732">Signal</keyword>
<keyword evidence="3" id="KW-1185">Reference proteome</keyword>
<feature type="chain" id="PRO_5045243366" evidence="1">
    <location>
        <begin position="20"/>
        <end position="276"/>
    </location>
</feature>
<proteinExistence type="predicted"/>
<dbReference type="Gene3D" id="2.30.260.10">
    <property type="entry name" value="putative xylanase like domain"/>
    <property type="match status" value="1"/>
</dbReference>
<gene>
    <name evidence="2" type="ORF">H9626_00575</name>
</gene>
<comment type="caution">
    <text evidence="2">The sequence shown here is derived from an EMBL/GenBank/DDBJ whole genome shotgun (WGS) entry which is preliminary data.</text>
</comment>
<reference evidence="2 3" key="1">
    <citation type="submission" date="2020-08" db="EMBL/GenBank/DDBJ databases">
        <title>A Genomic Blueprint of the Chicken Gut Microbiome.</title>
        <authorList>
            <person name="Gilroy R."/>
            <person name="Ravi A."/>
            <person name="Getino M."/>
            <person name="Pursley I."/>
            <person name="Horton D.L."/>
            <person name="Alikhan N.-F."/>
            <person name="Baker D."/>
            <person name="Gharbi K."/>
            <person name="Hall N."/>
            <person name="Watson M."/>
            <person name="Adriaenssens E.M."/>
            <person name="Foster-Nyarko E."/>
            <person name="Jarju S."/>
            <person name="Secka A."/>
            <person name="Antonio M."/>
            <person name="Oren A."/>
            <person name="Chaudhuri R."/>
            <person name="La Ragione R.M."/>
            <person name="Hildebrand F."/>
            <person name="Pallen M.J."/>
        </authorList>
    </citation>
    <scope>NUCLEOTIDE SEQUENCE [LARGE SCALE GENOMIC DNA]</scope>
    <source>
        <strain evidence="2 3">Sa1YUN3</strain>
    </source>
</reference>
<evidence type="ECO:0000313" key="3">
    <source>
        <dbReference type="Proteomes" id="UP000616346"/>
    </source>
</evidence>
<dbReference type="Proteomes" id="UP000616346">
    <property type="component" value="Unassembled WGS sequence"/>
</dbReference>
<dbReference type="InterPro" id="IPR010846">
    <property type="entry name" value="AmiA-like"/>
</dbReference>
<sequence>MRWVAVGMLLFLLPLQAVGQDSVKVERLLSCAARLPSDSCRTLFFARNLLGVPYVAGTLEENGPERLVVSLQKLDCTTFVETVVALVECNKRGQCSFADFKKNLVRVRYRGGKIDGYASRLHYFSDWIHENEARGIVSELTDSMNPSIRIVSLNFMTEHPDAYPAFRNSPSAYAAMQQVERAWVDYRMPYIPKSRVISSADSLDIQDGDIIVLTTSVAGLDVSHVGFACRVGTVVHLLHASSRYKQVTIEPVSLSDYLQSQKTIMGIRIVRVNERR</sequence>
<dbReference type="Gene3D" id="1.10.3670.10">
    <property type="entry name" value="Putative xylanase like domain"/>
    <property type="match status" value="1"/>
</dbReference>
<dbReference type="EMBL" id="JACSPQ010000001">
    <property type="protein sequence ID" value="MBD8000723.1"/>
    <property type="molecule type" value="Genomic_DNA"/>
</dbReference>
<name>A0ABR8V7H3_9BACT</name>
<evidence type="ECO:0000313" key="2">
    <source>
        <dbReference type="EMBL" id="MBD8000723.1"/>
    </source>
</evidence>
<accession>A0ABR8V7H3</accession>
<dbReference type="InterPro" id="IPR038765">
    <property type="entry name" value="Papain-like_cys_pep_sf"/>
</dbReference>
<organism evidence="2 3">
    <name type="scientific">Phocaeicola faecium</name>
    <dbReference type="NCBI Taxonomy" id="2762213"/>
    <lineage>
        <taxon>Bacteria</taxon>
        <taxon>Pseudomonadati</taxon>
        <taxon>Bacteroidota</taxon>
        <taxon>Bacteroidia</taxon>
        <taxon>Bacteroidales</taxon>
        <taxon>Bacteroidaceae</taxon>
        <taxon>Phocaeicola</taxon>
    </lineage>
</organism>
<protein>
    <submittedName>
        <fullName evidence="2">DUF1460 domain-containing protein</fullName>
    </submittedName>
</protein>
<evidence type="ECO:0000256" key="1">
    <source>
        <dbReference type="SAM" id="SignalP"/>
    </source>
</evidence>
<dbReference type="Pfam" id="PF07313">
    <property type="entry name" value="AmiA-like"/>
    <property type="match status" value="1"/>
</dbReference>
<dbReference type="SUPFAM" id="SSF54001">
    <property type="entry name" value="Cysteine proteinases"/>
    <property type="match status" value="1"/>
</dbReference>
<feature type="signal peptide" evidence="1">
    <location>
        <begin position="1"/>
        <end position="19"/>
    </location>
</feature>